<evidence type="ECO:0000313" key="10">
    <source>
        <dbReference type="Proteomes" id="UP000464577"/>
    </source>
</evidence>
<evidence type="ECO:0000259" key="8">
    <source>
        <dbReference type="Pfam" id="PF12704"/>
    </source>
</evidence>
<dbReference type="InterPro" id="IPR003838">
    <property type="entry name" value="ABC3_permease_C"/>
</dbReference>
<evidence type="ECO:0000256" key="2">
    <source>
        <dbReference type="ARBA" id="ARBA00022475"/>
    </source>
</evidence>
<feature type="domain" description="ABC3 transporter permease C-terminal" evidence="7">
    <location>
        <begin position="679"/>
        <end position="787"/>
    </location>
</feature>
<dbReference type="InterPro" id="IPR050250">
    <property type="entry name" value="Macrolide_Exporter_MacB"/>
</dbReference>
<feature type="transmembrane region" description="Helical" evidence="6">
    <location>
        <begin position="381"/>
        <end position="406"/>
    </location>
</feature>
<keyword evidence="4 6" id="KW-1133">Transmembrane helix</keyword>
<feature type="transmembrane region" description="Helical" evidence="6">
    <location>
        <begin position="21"/>
        <end position="42"/>
    </location>
</feature>
<dbReference type="RefSeq" id="WP_162384981.1">
    <property type="nucleotide sequence ID" value="NZ_CP045997.1"/>
</dbReference>
<feature type="domain" description="ABC3 transporter permease C-terminal" evidence="7">
    <location>
        <begin position="293"/>
        <end position="395"/>
    </location>
</feature>
<accession>A0A6P1VR21</accession>
<comment type="subcellular location">
    <subcellularLocation>
        <location evidence="1">Cell membrane</location>
        <topology evidence="1">Multi-pass membrane protein</topology>
    </subcellularLocation>
</comment>
<evidence type="ECO:0000256" key="5">
    <source>
        <dbReference type="ARBA" id="ARBA00023136"/>
    </source>
</evidence>
<feature type="transmembrane region" description="Helical" evidence="6">
    <location>
        <begin position="675"/>
        <end position="698"/>
    </location>
</feature>
<dbReference type="PROSITE" id="PS51257">
    <property type="entry name" value="PROKAR_LIPOPROTEIN"/>
    <property type="match status" value="1"/>
</dbReference>
<proteinExistence type="predicted"/>
<dbReference type="Pfam" id="PF02687">
    <property type="entry name" value="FtsX"/>
    <property type="match status" value="2"/>
</dbReference>
<feature type="transmembrane region" description="Helical" evidence="6">
    <location>
        <begin position="763"/>
        <end position="788"/>
    </location>
</feature>
<feature type="transmembrane region" description="Helical" evidence="6">
    <location>
        <begin position="334"/>
        <end position="361"/>
    </location>
</feature>
<evidence type="ECO:0000313" key="9">
    <source>
        <dbReference type="EMBL" id="QHV94562.1"/>
    </source>
</evidence>
<dbReference type="EMBL" id="CP045997">
    <property type="protein sequence ID" value="QHV94562.1"/>
    <property type="molecule type" value="Genomic_DNA"/>
</dbReference>
<keyword evidence="5 6" id="KW-0472">Membrane</keyword>
<dbReference type="Pfam" id="PF12704">
    <property type="entry name" value="MacB_PCD"/>
    <property type="match status" value="1"/>
</dbReference>
<feature type="transmembrane region" description="Helical" evidence="6">
    <location>
        <begin position="719"/>
        <end position="743"/>
    </location>
</feature>
<protein>
    <submittedName>
        <fullName evidence="9">FtsX-like permease family protein</fullName>
    </submittedName>
</protein>
<dbReference type="PANTHER" id="PTHR30572">
    <property type="entry name" value="MEMBRANE COMPONENT OF TRANSPORTER-RELATED"/>
    <property type="match status" value="1"/>
</dbReference>
<dbReference type="AlphaFoldDB" id="A0A6P1VR21"/>
<dbReference type="Proteomes" id="UP000464577">
    <property type="component" value="Chromosome"/>
</dbReference>
<keyword evidence="2" id="KW-1003">Cell membrane</keyword>
<name>A0A6P1VR21_9BACT</name>
<feature type="transmembrane region" description="Helical" evidence="6">
    <location>
        <begin position="287"/>
        <end position="307"/>
    </location>
</feature>
<evidence type="ECO:0000256" key="4">
    <source>
        <dbReference type="ARBA" id="ARBA00022989"/>
    </source>
</evidence>
<dbReference type="GO" id="GO:0022857">
    <property type="term" value="F:transmembrane transporter activity"/>
    <property type="evidence" value="ECO:0007669"/>
    <property type="project" value="TreeGrafter"/>
</dbReference>
<evidence type="ECO:0000259" key="7">
    <source>
        <dbReference type="Pfam" id="PF02687"/>
    </source>
</evidence>
<evidence type="ECO:0000256" key="6">
    <source>
        <dbReference type="SAM" id="Phobius"/>
    </source>
</evidence>
<reference evidence="9 10" key="1">
    <citation type="submission" date="2019-11" db="EMBL/GenBank/DDBJ databases">
        <title>Spirosoma endbachense sp. nov., isolated from a natural salt meadow.</title>
        <authorList>
            <person name="Rojas J."/>
            <person name="Ambika Manirajan B."/>
            <person name="Ratering S."/>
            <person name="Suarez C."/>
            <person name="Geissler-Plaum R."/>
            <person name="Schnell S."/>
        </authorList>
    </citation>
    <scope>NUCLEOTIDE SEQUENCE [LARGE SCALE GENOMIC DNA]</scope>
    <source>
        <strain evidence="9 10">I-24</strain>
    </source>
</reference>
<dbReference type="PANTHER" id="PTHR30572:SF18">
    <property type="entry name" value="ABC-TYPE MACROLIDE FAMILY EXPORT SYSTEM PERMEASE COMPONENT 2"/>
    <property type="match status" value="1"/>
</dbReference>
<sequence length="798" mass="88832">MRLYNALRNGVNTLIRHPAYVALNALSLALAIGSCLLLFWYIRFHVSVDRYHQKAERIVRLVTEVHQGATTYSSGIATPIGPALRQDMPWLNAVAMVIGQQHRPIQVQEPNGRLGAKFMEASTMAYAEPDLFGILDYKWLIGSPNSALKKPFTAVLTQRLARKYFGKASPIGRRLCMNNRLELTVTGLLADIPNNTDQPFELFVSYPTLNYYAHNGTPLDQWEGVSSQTQCWVLLPTASALDRFERALYAFHRQRSPATLDTYQYRVVPLLDQHTIPNYYTGIRRDVLIVLGVIGGLLLLTACVNFINMATAQSLRRGREIGVRRVIGATRRRVFWQFLVETGLITSLAAGVAIVLAYTFLPVLRKWTQTPVPFTMSVHTWAFLLSLVGLATIGAGTYPGLVLAGFRPALVLKGQAIQQQIRGLSLRRLLVVGQLAINMGFTIAVVVMSRQLTFWLRANSGFNASNRVSIPVQMPLATDLSSFKRDLLRIPGVEAVSFSDNAPVGGITNTYYVRFANRPQVEPFQMITFPVDSSYMGFYNIPLVAGRPLPDRDTTTGFLINETALHMLGFTAPAEVIGRTLTIPYTPEIVKPILGVVQDWRQASFKKPVQPMVLYTSRGNYSSCHLHLKPAHQAATLARVQTIWNRYFPAAVYGELHLDVVISDFYAEEAEQLRFVQLAAGVAIAIGSVGLLGLIVFLTSRRTREIAIRKALGASEGAIVWLFLREFIYLLAVAFALAAPVVWWLMHRWLNHYATSIPLTPDLLFTGLVLVSLTTLLTIGFHTLRIALANPAQALRTE</sequence>
<organism evidence="9 10">
    <name type="scientific">Spirosoma endbachense</name>
    <dbReference type="NCBI Taxonomy" id="2666025"/>
    <lineage>
        <taxon>Bacteria</taxon>
        <taxon>Pseudomonadati</taxon>
        <taxon>Bacteroidota</taxon>
        <taxon>Cytophagia</taxon>
        <taxon>Cytophagales</taxon>
        <taxon>Cytophagaceae</taxon>
        <taxon>Spirosoma</taxon>
    </lineage>
</organism>
<dbReference type="GO" id="GO:0005886">
    <property type="term" value="C:plasma membrane"/>
    <property type="evidence" value="ECO:0007669"/>
    <property type="project" value="UniProtKB-SubCell"/>
</dbReference>
<feature type="domain" description="MacB-like periplasmic core" evidence="8">
    <location>
        <begin position="22"/>
        <end position="247"/>
    </location>
</feature>
<evidence type="ECO:0000256" key="1">
    <source>
        <dbReference type="ARBA" id="ARBA00004651"/>
    </source>
</evidence>
<feature type="transmembrane region" description="Helical" evidence="6">
    <location>
        <begin position="426"/>
        <end position="448"/>
    </location>
</feature>
<evidence type="ECO:0000256" key="3">
    <source>
        <dbReference type="ARBA" id="ARBA00022692"/>
    </source>
</evidence>
<keyword evidence="3 6" id="KW-0812">Transmembrane</keyword>
<keyword evidence="10" id="KW-1185">Reference proteome</keyword>
<gene>
    <name evidence="9" type="ORF">GJR95_05820</name>
</gene>
<dbReference type="KEGG" id="senf:GJR95_05820"/>
<dbReference type="InterPro" id="IPR025857">
    <property type="entry name" value="MacB_PCD"/>
</dbReference>